<comment type="caution">
    <text evidence="2">The sequence shown here is derived from an EMBL/GenBank/DDBJ whole genome shotgun (WGS) entry which is preliminary data.</text>
</comment>
<reference evidence="2" key="1">
    <citation type="submission" date="2021-03" db="EMBL/GenBank/DDBJ databases">
        <title>Roseibium sp. CAU 1637 isolated from Incheon.</title>
        <authorList>
            <person name="Kim W."/>
        </authorList>
    </citation>
    <scope>NUCLEOTIDE SEQUENCE</scope>
    <source>
        <strain evidence="2">CAU 1637</strain>
    </source>
</reference>
<dbReference type="RefSeq" id="WP_206943305.1">
    <property type="nucleotide sequence ID" value="NZ_JAFLNF010000008.1"/>
</dbReference>
<gene>
    <name evidence="2" type="ORF">J0X15_16990</name>
</gene>
<sequence length="98" mass="10975">MAETGYHADVSFDSALQRLLKAVDGLEVAVERRLNVDRSLNALQEDLQRLGEDRSELANRLDRTEARADRLNDANKEVSRRLVTAMETIRGVLDTHGG</sequence>
<keyword evidence="1" id="KW-0175">Coiled coil</keyword>
<dbReference type="AlphaFoldDB" id="A0A939J6J4"/>
<evidence type="ECO:0000313" key="3">
    <source>
        <dbReference type="Proteomes" id="UP000664779"/>
    </source>
</evidence>
<dbReference type="Proteomes" id="UP000664779">
    <property type="component" value="Unassembled WGS sequence"/>
</dbReference>
<accession>A0A939J6J4</accession>
<protein>
    <submittedName>
        <fullName evidence="2">DUF4164 domain-containing protein</fullName>
    </submittedName>
</protein>
<dbReference type="InterPro" id="IPR025310">
    <property type="entry name" value="DUF4164"/>
</dbReference>
<name>A0A939J6J4_9HYPH</name>
<organism evidence="2 3">
    <name type="scientific">Roseibium limicola</name>
    <dbReference type="NCBI Taxonomy" id="2816037"/>
    <lineage>
        <taxon>Bacteria</taxon>
        <taxon>Pseudomonadati</taxon>
        <taxon>Pseudomonadota</taxon>
        <taxon>Alphaproteobacteria</taxon>
        <taxon>Hyphomicrobiales</taxon>
        <taxon>Stappiaceae</taxon>
        <taxon>Roseibium</taxon>
    </lineage>
</organism>
<feature type="coiled-coil region" evidence="1">
    <location>
        <begin position="40"/>
        <end position="81"/>
    </location>
</feature>
<proteinExistence type="predicted"/>
<dbReference type="Pfam" id="PF13747">
    <property type="entry name" value="DUF4164"/>
    <property type="match status" value="1"/>
</dbReference>
<dbReference type="EMBL" id="JAFLNF010000008">
    <property type="protein sequence ID" value="MBO0346925.1"/>
    <property type="molecule type" value="Genomic_DNA"/>
</dbReference>
<evidence type="ECO:0000256" key="1">
    <source>
        <dbReference type="SAM" id="Coils"/>
    </source>
</evidence>
<evidence type="ECO:0000313" key="2">
    <source>
        <dbReference type="EMBL" id="MBO0346925.1"/>
    </source>
</evidence>
<keyword evidence="3" id="KW-1185">Reference proteome</keyword>